<sequence length="538" mass="56770">MTRRPHRSLLLAPLAACLALTLAWSAPAGADQNRAPFADALDEILDDPRLDGAQAGVVIADAETGQVLYDHNGADRLMPASNSKLLSSVAAMDVLGPDHTFTTELRTTGRVVGGVLLGDLYLRGTGDPTLLVEDYRSLAAQLRQAGVRQVVGDVVADDTRFDAERFHWGWNVDDEQYYYGAPISALTVAPDTDYDAGTVKVTITPGAAPGEPPAVSLEPDTGFLKVENTATTGEAGSALRLPLNRVHGADVLTVSGSIPVDADPTTSWRAVWDATGHATAVLRGALADEGVRVTGRTRLGRATPEGSRVLASHESMTVAELMNPFMKLSNNGHAEVLVKAMGHETAGDGGWSAGTAAARESLAGFGMDASTYVLADGSGLTRRNWVPAAELATLLVQVRDEPWFDRWHAELPVACAGERSVGGTLNARMCGTPAEKNAHAKTGSLTGATGLSGYVTDADGRELVFAVVLNYYMGSHPKDIEDAIVVTLASHRADAPAERAPAPRERPRPEAERPVDGPAADHDSLVVKPEDLTTVGYR</sequence>
<dbReference type="RefSeq" id="WP_168086792.1">
    <property type="nucleotide sequence ID" value="NZ_BHZH01000329.1"/>
</dbReference>
<evidence type="ECO:0000256" key="1">
    <source>
        <dbReference type="ARBA" id="ARBA00006096"/>
    </source>
</evidence>
<feature type="compositionally biased region" description="Basic and acidic residues" evidence="3">
    <location>
        <begin position="492"/>
        <end position="531"/>
    </location>
</feature>
<accession>A0ABX1C403</accession>
<dbReference type="Gene3D" id="3.50.80.20">
    <property type="entry name" value="D-Ala-D-Ala carboxypeptidase C, peptidase S13"/>
    <property type="match status" value="1"/>
</dbReference>
<name>A0ABX1C403_9ACTN</name>
<evidence type="ECO:0000313" key="5">
    <source>
        <dbReference type="EMBL" id="NJQ13956.1"/>
    </source>
</evidence>
<dbReference type="EC" id="3.4.16.4" evidence="5"/>
<keyword evidence="2 5" id="KW-0378">Hydrolase</keyword>
<dbReference type="GO" id="GO:0009002">
    <property type="term" value="F:serine-type D-Ala-D-Ala carboxypeptidase activity"/>
    <property type="evidence" value="ECO:0007669"/>
    <property type="project" value="UniProtKB-EC"/>
</dbReference>
<reference evidence="5 6" key="1">
    <citation type="submission" date="2020-03" db="EMBL/GenBank/DDBJ databases">
        <title>Draft genome of Streptomyces sp. ventii, isolated from the Axial Seamount in the Pacific Ocean, and resequencing of the two type strains Streptomyces lonarensis strain NCL 716 and Streptomyces bohaiensis strain 11A07.</title>
        <authorList>
            <person name="Loughran R.M."/>
            <person name="Pfannmuller K.M."/>
            <person name="Wasson B.J."/>
            <person name="Deadmond M.C."/>
            <person name="Paddock B.E."/>
            <person name="Koyack M.J."/>
            <person name="Gallegos D.A."/>
            <person name="Mitchell E.A."/>
            <person name="Ushijima B."/>
            <person name="Saw J.H."/>
            <person name="Mcphail K.L."/>
            <person name="Videau P."/>
        </authorList>
    </citation>
    <scope>NUCLEOTIDE SEQUENCE [LARGE SCALE GENOMIC DNA]</scope>
    <source>
        <strain evidence="5 6">11A07</strain>
    </source>
</reference>
<comment type="caution">
    <text evidence="5">The sequence shown here is derived from an EMBL/GenBank/DDBJ whole genome shotgun (WGS) entry which is preliminary data.</text>
</comment>
<organism evidence="5 6">
    <name type="scientific">Streptomyces bohaiensis</name>
    <dbReference type="NCBI Taxonomy" id="1431344"/>
    <lineage>
        <taxon>Bacteria</taxon>
        <taxon>Bacillati</taxon>
        <taxon>Actinomycetota</taxon>
        <taxon>Actinomycetes</taxon>
        <taxon>Kitasatosporales</taxon>
        <taxon>Streptomycetaceae</taxon>
        <taxon>Streptomyces</taxon>
    </lineage>
</organism>
<dbReference type="SUPFAM" id="SSF56601">
    <property type="entry name" value="beta-lactamase/transpeptidase-like"/>
    <property type="match status" value="1"/>
</dbReference>
<dbReference type="PANTHER" id="PTHR30023">
    <property type="entry name" value="D-ALANYL-D-ALANINE CARBOXYPEPTIDASE"/>
    <property type="match status" value="1"/>
</dbReference>
<keyword evidence="5" id="KW-0645">Protease</keyword>
<keyword evidence="6" id="KW-1185">Reference proteome</keyword>
<feature type="signal peptide" evidence="4">
    <location>
        <begin position="1"/>
        <end position="30"/>
    </location>
</feature>
<dbReference type="PANTHER" id="PTHR30023:SF0">
    <property type="entry name" value="PENICILLIN-SENSITIVE CARBOXYPEPTIDASE A"/>
    <property type="match status" value="1"/>
</dbReference>
<evidence type="ECO:0000313" key="6">
    <source>
        <dbReference type="Proteomes" id="UP000727056"/>
    </source>
</evidence>
<protein>
    <submittedName>
        <fullName evidence="5">D-alanyl-D-alanine carboxypeptidase/D-alanyl-D-alanine-endopeptidase</fullName>
        <ecNumber evidence="5">3.4.16.4</ecNumber>
    </submittedName>
</protein>
<dbReference type="Proteomes" id="UP000727056">
    <property type="component" value="Unassembled WGS sequence"/>
</dbReference>
<gene>
    <name evidence="5" type="primary">dacB</name>
    <name evidence="5" type="ORF">HCN52_03115</name>
</gene>
<evidence type="ECO:0000256" key="4">
    <source>
        <dbReference type="SAM" id="SignalP"/>
    </source>
</evidence>
<dbReference type="Pfam" id="PF02113">
    <property type="entry name" value="Peptidase_S13"/>
    <property type="match status" value="1"/>
</dbReference>
<feature type="region of interest" description="Disordered" evidence="3">
    <location>
        <begin position="492"/>
        <end position="538"/>
    </location>
</feature>
<comment type="similarity">
    <text evidence="1">Belongs to the peptidase S13 family.</text>
</comment>
<proteinExistence type="inferred from homology"/>
<dbReference type="Gene3D" id="3.40.710.10">
    <property type="entry name" value="DD-peptidase/beta-lactamase superfamily"/>
    <property type="match status" value="2"/>
</dbReference>
<dbReference type="InterPro" id="IPR000667">
    <property type="entry name" value="Peptidase_S13"/>
</dbReference>
<keyword evidence="4" id="KW-0732">Signal</keyword>
<evidence type="ECO:0000256" key="2">
    <source>
        <dbReference type="ARBA" id="ARBA00022801"/>
    </source>
</evidence>
<evidence type="ECO:0000256" key="3">
    <source>
        <dbReference type="SAM" id="MobiDB-lite"/>
    </source>
</evidence>
<dbReference type="InterPro" id="IPR012338">
    <property type="entry name" value="Beta-lactam/transpept-like"/>
</dbReference>
<dbReference type="PRINTS" id="PR00922">
    <property type="entry name" value="DADACBPTASE3"/>
</dbReference>
<dbReference type="EMBL" id="JAAVJC010000012">
    <property type="protein sequence ID" value="NJQ13956.1"/>
    <property type="molecule type" value="Genomic_DNA"/>
</dbReference>
<feature type="chain" id="PRO_5046561049" evidence="4">
    <location>
        <begin position="31"/>
        <end position="538"/>
    </location>
</feature>
<dbReference type="NCBIfam" id="TIGR00666">
    <property type="entry name" value="PBP4"/>
    <property type="match status" value="1"/>
</dbReference>
<keyword evidence="5" id="KW-0121">Carboxypeptidase</keyword>